<evidence type="ECO:0000313" key="3">
    <source>
        <dbReference type="Proteomes" id="UP000181790"/>
    </source>
</evidence>
<dbReference type="InterPro" id="IPR002931">
    <property type="entry name" value="Transglutaminase-like"/>
</dbReference>
<dbReference type="EMBL" id="MORL01000003">
    <property type="protein sequence ID" value="OIN59633.1"/>
    <property type="molecule type" value="Genomic_DNA"/>
</dbReference>
<gene>
    <name evidence="2" type="ORF">BLX24_07105</name>
</gene>
<dbReference type="SMART" id="SM00460">
    <property type="entry name" value="TGc"/>
    <property type="match status" value="1"/>
</dbReference>
<evidence type="ECO:0000259" key="1">
    <source>
        <dbReference type="SMART" id="SM00460"/>
    </source>
</evidence>
<accession>A0A1S2VLK1</accession>
<dbReference type="Proteomes" id="UP000181790">
    <property type="component" value="Unassembled WGS sequence"/>
</dbReference>
<dbReference type="SUPFAM" id="SSF54001">
    <property type="entry name" value="Cysteine proteinases"/>
    <property type="match status" value="1"/>
</dbReference>
<proteinExistence type="predicted"/>
<sequence>MRNYITRLFPATFLFISSAFTPDVHPVVPEKTAYTHLNAAWEANEYQVIDSYAIRTPEAYARNLKSLATYLTAPAHSETAKARSIYAWILSHIRYDGSIYSGQVYYSEVDYATKVLNSRRAVCTGFALLYKQLLKQAGVQVENVKGYSRVSDSQAGMPIPRLDHEWNAVRLDGDWYLVDLTWAATTAKDGRFNDHYFLTDPEQFIAQHYPNDPKWQLLSRPVSKGEFDRYPKIHDAYFRLGFNPAFPKRGLLRANGQIVLTFDNPHQAVEFTCSVGRPKGIMTSQSDVAVRKQGSTYQLALDLPTSGTYTVYVFAKPKNGYERIKSYEGIATFLVVNN</sequence>
<reference evidence="2 3" key="1">
    <citation type="submission" date="2016-10" db="EMBL/GenBank/DDBJ databases">
        <title>Arsenicibacter rosenii gen. nov., sp. nov., an efficient arsenic-methylating bacterium isolated from an arsenic-contaminated paddy soil.</title>
        <authorList>
            <person name="Huang K."/>
        </authorList>
    </citation>
    <scope>NUCLEOTIDE SEQUENCE [LARGE SCALE GENOMIC DNA]</scope>
    <source>
        <strain evidence="2 3">SM-1</strain>
    </source>
</reference>
<dbReference type="RefSeq" id="WP_071502429.1">
    <property type="nucleotide sequence ID" value="NZ_MORL01000003.1"/>
</dbReference>
<dbReference type="GO" id="GO:0005737">
    <property type="term" value="C:cytoplasm"/>
    <property type="evidence" value="ECO:0007669"/>
    <property type="project" value="TreeGrafter"/>
</dbReference>
<dbReference type="Pfam" id="PF01841">
    <property type="entry name" value="Transglut_core"/>
    <property type="match status" value="1"/>
</dbReference>
<protein>
    <submittedName>
        <fullName evidence="2">Kyphoscoliosis peptidase</fullName>
    </submittedName>
</protein>
<dbReference type="OrthoDB" id="9788327at2"/>
<feature type="domain" description="Transglutaminase-like" evidence="1">
    <location>
        <begin position="115"/>
        <end position="182"/>
    </location>
</feature>
<dbReference type="PANTHER" id="PTHR46333">
    <property type="entry name" value="CYTOKINESIS PROTEIN 3"/>
    <property type="match status" value="1"/>
</dbReference>
<dbReference type="InterPro" id="IPR052557">
    <property type="entry name" value="CAP/Cytokinesis_protein"/>
</dbReference>
<organism evidence="2 3">
    <name type="scientific">Arsenicibacter rosenii</name>
    <dbReference type="NCBI Taxonomy" id="1750698"/>
    <lineage>
        <taxon>Bacteria</taxon>
        <taxon>Pseudomonadati</taxon>
        <taxon>Bacteroidota</taxon>
        <taxon>Cytophagia</taxon>
        <taxon>Cytophagales</taxon>
        <taxon>Spirosomataceae</taxon>
        <taxon>Arsenicibacter</taxon>
    </lineage>
</organism>
<dbReference type="InterPro" id="IPR038765">
    <property type="entry name" value="Papain-like_cys_pep_sf"/>
</dbReference>
<dbReference type="Pfam" id="PF23265">
    <property type="entry name" value="Ig-like_KY"/>
    <property type="match status" value="1"/>
</dbReference>
<dbReference type="Gene3D" id="3.10.620.30">
    <property type="match status" value="1"/>
</dbReference>
<name>A0A1S2VLK1_9BACT</name>
<evidence type="ECO:0000313" key="2">
    <source>
        <dbReference type="EMBL" id="OIN59633.1"/>
    </source>
</evidence>
<comment type="caution">
    <text evidence="2">The sequence shown here is derived from an EMBL/GenBank/DDBJ whole genome shotgun (WGS) entry which is preliminary data.</text>
</comment>
<dbReference type="InterPro" id="IPR056564">
    <property type="entry name" value="Ig-like_KY"/>
</dbReference>
<dbReference type="PANTHER" id="PTHR46333:SF2">
    <property type="entry name" value="CYTOKINESIS PROTEIN 3"/>
    <property type="match status" value="1"/>
</dbReference>
<dbReference type="AlphaFoldDB" id="A0A1S2VLK1"/>
<keyword evidence="3" id="KW-1185">Reference proteome</keyword>